<keyword evidence="1" id="KW-1133">Transmembrane helix</keyword>
<dbReference type="RefSeq" id="XP_022291799.1">
    <property type="nucleotide sequence ID" value="XM_022436091.1"/>
</dbReference>
<dbReference type="KEGG" id="cvn:111103083"/>
<evidence type="ECO:0000256" key="1">
    <source>
        <dbReference type="SAM" id="Phobius"/>
    </source>
</evidence>
<evidence type="ECO:0000313" key="3">
    <source>
        <dbReference type="RefSeq" id="XP_022291799.1"/>
    </source>
</evidence>
<evidence type="ECO:0000313" key="2">
    <source>
        <dbReference type="Proteomes" id="UP000694844"/>
    </source>
</evidence>
<organism evidence="2 3">
    <name type="scientific">Crassostrea virginica</name>
    <name type="common">Eastern oyster</name>
    <dbReference type="NCBI Taxonomy" id="6565"/>
    <lineage>
        <taxon>Eukaryota</taxon>
        <taxon>Metazoa</taxon>
        <taxon>Spiralia</taxon>
        <taxon>Lophotrochozoa</taxon>
        <taxon>Mollusca</taxon>
        <taxon>Bivalvia</taxon>
        <taxon>Autobranchia</taxon>
        <taxon>Pteriomorphia</taxon>
        <taxon>Ostreida</taxon>
        <taxon>Ostreoidea</taxon>
        <taxon>Ostreidae</taxon>
        <taxon>Crassostrea</taxon>
    </lineage>
</organism>
<protein>
    <submittedName>
        <fullName evidence="3">Uncharacterized protein LOC111103083</fullName>
    </submittedName>
</protein>
<keyword evidence="1" id="KW-0472">Membrane</keyword>
<accession>A0A8B8ANU7</accession>
<keyword evidence="1" id="KW-0812">Transmembrane</keyword>
<name>A0A8B8ANU7_CRAVI</name>
<keyword evidence="2" id="KW-1185">Reference proteome</keyword>
<dbReference type="AlphaFoldDB" id="A0A8B8ANU7"/>
<dbReference type="Proteomes" id="UP000694844">
    <property type="component" value="Chromosome 7"/>
</dbReference>
<sequence>MFYSKSVIMSWTYLYRANSTLPTSTSNVTPKFTQTDESAASTSTVDRESFQNNSCPAVPEPSSLLSLQISLAIFVLIAVVATAISTYLYLRLNGNKGFLFKCFTPKSTGHIVSMKVVEGTTCSADAYTDLGLENIASENENQYDPLSCQENYINVNIVV</sequence>
<dbReference type="GeneID" id="111103083"/>
<gene>
    <name evidence="3" type="primary">LOC111103083</name>
</gene>
<proteinExistence type="predicted"/>
<reference evidence="3" key="1">
    <citation type="submission" date="2025-08" db="UniProtKB">
        <authorList>
            <consortium name="RefSeq"/>
        </authorList>
    </citation>
    <scope>IDENTIFICATION</scope>
    <source>
        <tissue evidence="3">Whole sample</tissue>
    </source>
</reference>
<feature type="transmembrane region" description="Helical" evidence="1">
    <location>
        <begin position="69"/>
        <end position="90"/>
    </location>
</feature>